<sequence>MCHAEGMAHDWLELTRRSSFASHRLIGWIYWDPRAIELYAQLGIPNGTGYYVASRAAPLLPAGHQAVSAAFYSIHPKFIEFAVTLAEQHASWSDISAVRNQAVGEGLRQYVPEICNELESMRDELWRVADSLPESGRVCFAAHRQAPRVEDGLVSAWLAVNCIREWRGDTHFAVLTSEDISRVQAGILHDAHLNYGGWIAQSRGADVEAITQAFADLESRGLAEGGVVSTAGLAVRELIEERTNELTQRAWQSFGYDNTERFLNMVEPIGERLMKRIDDTAGPNWMPAARERRP</sequence>
<accession>A0A6J7DKP6</accession>
<dbReference type="EMBL" id="CAFBLJ010000042">
    <property type="protein sequence ID" value="CAB4869938.1"/>
    <property type="molecule type" value="Genomic_DNA"/>
</dbReference>
<evidence type="ECO:0000313" key="1">
    <source>
        <dbReference type="EMBL" id="CAB4726537.1"/>
    </source>
</evidence>
<dbReference type="Pfam" id="PF21863">
    <property type="entry name" value="HTH_67"/>
    <property type="match status" value="1"/>
</dbReference>
<dbReference type="EMBL" id="CAEZYH010000074">
    <property type="protein sequence ID" value="CAB4726537.1"/>
    <property type="molecule type" value="Genomic_DNA"/>
</dbReference>
<organism evidence="2">
    <name type="scientific">freshwater metagenome</name>
    <dbReference type="NCBI Taxonomy" id="449393"/>
    <lineage>
        <taxon>unclassified sequences</taxon>
        <taxon>metagenomes</taxon>
        <taxon>ecological metagenomes</taxon>
    </lineage>
</organism>
<proteinExistence type="predicted"/>
<evidence type="ECO:0000313" key="3">
    <source>
        <dbReference type="EMBL" id="CAB4908718.1"/>
    </source>
</evidence>
<dbReference type="AlphaFoldDB" id="A0A6J7DKP6"/>
<reference evidence="2" key="1">
    <citation type="submission" date="2020-05" db="EMBL/GenBank/DDBJ databases">
        <authorList>
            <person name="Chiriac C."/>
            <person name="Salcher M."/>
            <person name="Ghai R."/>
            <person name="Kavagutti S V."/>
        </authorList>
    </citation>
    <scope>NUCLEOTIDE SEQUENCE</scope>
</reference>
<dbReference type="NCBIfam" id="NF047719">
    <property type="entry name" value="SCO6745_fam_HTH"/>
    <property type="match status" value="1"/>
</dbReference>
<dbReference type="EMBL" id="CAFBMF010000110">
    <property type="protein sequence ID" value="CAB4908718.1"/>
    <property type="molecule type" value="Genomic_DNA"/>
</dbReference>
<gene>
    <name evidence="1" type="ORF">UFOPK2658_01427</name>
    <name evidence="2" type="ORF">UFOPK3304_00940</name>
    <name evidence="3" type="ORF">UFOPK3494_01380</name>
</gene>
<name>A0A6J7DKP6_9ZZZZ</name>
<dbReference type="InterPro" id="IPR054058">
    <property type="entry name" value="HTH_67"/>
</dbReference>
<evidence type="ECO:0000313" key="2">
    <source>
        <dbReference type="EMBL" id="CAB4869938.1"/>
    </source>
</evidence>
<protein>
    <submittedName>
        <fullName evidence="2">Unannotated protein</fullName>
    </submittedName>
</protein>